<keyword evidence="2" id="KW-1185">Reference proteome</keyword>
<dbReference type="STRING" id="177439.DP0420"/>
<dbReference type="HOGENOM" id="CLU_2568304_0_0_7"/>
<dbReference type="Proteomes" id="UP000000602">
    <property type="component" value="Chromosome"/>
</dbReference>
<dbReference type="KEGG" id="dps:DP0420"/>
<dbReference type="EMBL" id="CR522870">
    <property type="protein sequence ID" value="CAG35149.1"/>
    <property type="molecule type" value="Genomic_DNA"/>
</dbReference>
<organism evidence="1 2">
    <name type="scientific">Desulfotalea psychrophila (strain LSv54 / DSM 12343)</name>
    <dbReference type="NCBI Taxonomy" id="177439"/>
    <lineage>
        <taxon>Bacteria</taxon>
        <taxon>Pseudomonadati</taxon>
        <taxon>Thermodesulfobacteriota</taxon>
        <taxon>Desulfobulbia</taxon>
        <taxon>Desulfobulbales</taxon>
        <taxon>Desulfocapsaceae</taxon>
        <taxon>Desulfotalea</taxon>
    </lineage>
</organism>
<accession>Q6AR75</accession>
<sequence>MCLGFWISSIYCLYIYMVKGGLSRPSSILLLFQCLKPSCGWFCAVPWRPASCLVWENFQSITLSLFYPVLFYESGKLAFVA</sequence>
<gene>
    <name evidence="1" type="ordered locus">DP0420</name>
</gene>
<dbReference type="AlphaFoldDB" id="Q6AR75"/>
<evidence type="ECO:0000313" key="1">
    <source>
        <dbReference type="EMBL" id="CAG35149.1"/>
    </source>
</evidence>
<reference evidence="2" key="1">
    <citation type="journal article" date="2004" name="Environ. Microbiol.">
        <title>The genome of Desulfotalea psychrophila, a sulfate-reducing bacterium from permanently cold Arctic sediments.</title>
        <authorList>
            <person name="Rabus R."/>
            <person name="Ruepp A."/>
            <person name="Frickey T."/>
            <person name="Rattei T."/>
            <person name="Fartmann B."/>
            <person name="Stark M."/>
            <person name="Bauer M."/>
            <person name="Zibat A."/>
            <person name="Lombardot T."/>
            <person name="Becker I."/>
            <person name="Amann J."/>
            <person name="Gellner K."/>
            <person name="Teeling H."/>
            <person name="Leuschner W.D."/>
            <person name="Gloeckner F.-O."/>
            <person name="Lupas A.N."/>
            <person name="Amann R."/>
            <person name="Klenk H.-P."/>
        </authorList>
    </citation>
    <scope>NUCLEOTIDE SEQUENCE [LARGE SCALE GENOMIC DNA]</scope>
    <source>
        <strain evidence="2">DSM 12343 / LSv54</strain>
    </source>
</reference>
<evidence type="ECO:0000313" key="2">
    <source>
        <dbReference type="Proteomes" id="UP000000602"/>
    </source>
</evidence>
<protein>
    <submittedName>
        <fullName evidence="1">Uncharacterized protein</fullName>
    </submittedName>
</protein>
<name>Q6AR75_DESPS</name>
<proteinExistence type="predicted"/>